<dbReference type="GO" id="GO:0005886">
    <property type="term" value="C:plasma membrane"/>
    <property type="evidence" value="ECO:0007669"/>
    <property type="project" value="UniProtKB-SubCell"/>
</dbReference>
<protein>
    <recommendedName>
        <fullName evidence="10">MFS transporter</fullName>
    </recommendedName>
</protein>
<proteinExistence type="predicted"/>
<accession>A0A2N7VUR1</accession>
<dbReference type="RefSeq" id="WP_102645269.1">
    <property type="nucleotide sequence ID" value="NZ_PNYA01000007.1"/>
</dbReference>
<dbReference type="SUPFAM" id="SSF103473">
    <property type="entry name" value="MFS general substrate transporter"/>
    <property type="match status" value="1"/>
</dbReference>
<dbReference type="EMBL" id="PNYA01000007">
    <property type="protein sequence ID" value="PMS20888.1"/>
    <property type="molecule type" value="Genomic_DNA"/>
</dbReference>
<feature type="transmembrane region" description="Helical" evidence="7">
    <location>
        <begin position="213"/>
        <end position="237"/>
    </location>
</feature>
<dbReference type="Pfam" id="PF07690">
    <property type="entry name" value="MFS_1"/>
    <property type="match status" value="1"/>
</dbReference>
<keyword evidence="2" id="KW-1003">Cell membrane</keyword>
<feature type="transmembrane region" description="Helical" evidence="7">
    <location>
        <begin position="313"/>
        <end position="330"/>
    </location>
</feature>
<dbReference type="PANTHER" id="PTHR23513:SF11">
    <property type="entry name" value="STAPHYLOFERRIN A TRANSPORTER"/>
    <property type="match status" value="1"/>
</dbReference>
<feature type="transmembrane region" description="Helical" evidence="7">
    <location>
        <begin position="139"/>
        <end position="164"/>
    </location>
</feature>
<organism evidence="8 9">
    <name type="scientific">Trinickia dabaoshanensis</name>
    <dbReference type="NCBI Taxonomy" id="564714"/>
    <lineage>
        <taxon>Bacteria</taxon>
        <taxon>Pseudomonadati</taxon>
        <taxon>Pseudomonadota</taxon>
        <taxon>Betaproteobacteria</taxon>
        <taxon>Burkholderiales</taxon>
        <taxon>Burkholderiaceae</taxon>
        <taxon>Trinickia</taxon>
    </lineage>
</organism>
<dbReference type="AlphaFoldDB" id="A0A2N7VUR1"/>
<feature type="transmembrane region" description="Helical" evidence="7">
    <location>
        <begin position="104"/>
        <end position="127"/>
    </location>
</feature>
<keyword evidence="4 7" id="KW-1133">Transmembrane helix</keyword>
<feature type="transmembrane region" description="Helical" evidence="7">
    <location>
        <begin position="42"/>
        <end position="62"/>
    </location>
</feature>
<comment type="caution">
    <text evidence="8">The sequence shown here is derived from an EMBL/GenBank/DDBJ whole genome shotgun (WGS) entry which is preliminary data.</text>
</comment>
<dbReference type="OrthoDB" id="9128642at2"/>
<dbReference type="GO" id="GO:0022857">
    <property type="term" value="F:transmembrane transporter activity"/>
    <property type="evidence" value="ECO:0007669"/>
    <property type="project" value="InterPro"/>
</dbReference>
<feature type="region of interest" description="Disordered" evidence="6">
    <location>
        <begin position="400"/>
        <end position="423"/>
    </location>
</feature>
<feature type="transmembrane region" description="Helical" evidence="7">
    <location>
        <begin position="170"/>
        <end position="192"/>
    </location>
</feature>
<dbReference type="Gene3D" id="1.20.1250.20">
    <property type="entry name" value="MFS general substrate transporter like domains"/>
    <property type="match status" value="1"/>
</dbReference>
<evidence type="ECO:0000256" key="3">
    <source>
        <dbReference type="ARBA" id="ARBA00022692"/>
    </source>
</evidence>
<evidence type="ECO:0000256" key="7">
    <source>
        <dbReference type="SAM" id="Phobius"/>
    </source>
</evidence>
<sequence>MPSRNVPIGLFAGLAAVNFFRIGYQLVVAAWAAVKITGRADAAGTLLLVATVANLVLAPMLGAIVDSILKKKTLFLLGQVGVAFAGATPLLTETMLAGRATFEGIAAAVILAGVSSVVAGGAMDIFLRTHLRQSERARHLATLNSTMQVALILGTASGGLLVASGDSSRAFLVVSLCGALSAGLSGCLLPTLNIARDEGGRTWRRGILSAGPALYFTHSRLFAIASCAALAFAIGQITNTLLPGLIGVYLHRASASYSMAEAAWSAGALLAGLCLARFSTNAPASLHRDLFTIGTMAGMLAVVPYLSAFPALLLAHFLLGAGFALVRIRSETRFLAECPTHLLGRFRANSSLMTSSIGLVVFASPMLSPSLTVADLYPLMAGAVAVSALGLLAASRARVGSHRRERPTAATYSAHKSGPNTPS</sequence>
<evidence type="ECO:0000313" key="9">
    <source>
        <dbReference type="Proteomes" id="UP000235616"/>
    </source>
</evidence>
<evidence type="ECO:0000256" key="6">
    <source>
        <dbReference type="SAM" id="MobiDB-lite"/>
    </source>
</evidence>
<dbReference type="InterPro" id="IPR011701">
    <property type="entry name" value="MFS"/>
</dbReference>
<keyword evidence="5 7" id="KW-0472">Membrane</keyword>
<evidence type="ECO:0000313" key="8">
    <source>
        <dbReference type="EMBL" id="PMS20888.1"/>
    </source>
</evidence>
<evidence type="ECO:0008006" key="10">
    <source>
        <dbReference type="Google" id="ProtNLM"/>
    </source>
</evidence>
<evidence type="ECO:0000256" key="1">
    <source>
        <dbReference type="ARBA" id="ARBA00004651"/>
    </source>
</evidence>
<keyword evidence="3 7" id="KW-0812">Transmembrane</keyword>
<feature type="transmembrane region" description="Helical" evidence="7">
    <location>
        <begin position="74"/>
        <end position="92"/>
    </location>
</feature>
<reference evidence="8 9" key="1">
    <citation type="submission" date="2018-01" db="EMBL/GenBank/DDBJ databases">
        <title>Whole genome analyses suggest that Burkholderia sensu lato contains two further novel genera in the rhizoxinica-symbiotica group Mycetohabitans gen. nov., and Trinickia gen. nov.: implications for the evolution of diazotrophy and nodulation in the Burkholderiaceae.</title>
        <authorList>
            <person name="Estrada-de los Santos P."/>
            <person name="Palmer M."/>
            <person name="Chavez-Ramirez B."/>
            <person name="Beukes C."/>
            <person name="Steenkamp E.T."/>
            <person name="Hirsch A.M."/>
            <person name="Manyaka P."/>
            <person name="Maluk M."/>
            <person name="Lafos M."/>
            <person name="Crook M."/>
            <person name="Gross E."/>
            <person name="Simon M.F."/>
            <person name="Bueno dos Reis Junior F."/>
            <person name="Poole P.S."/>
            <person name="Venter S.N."/>
            <person name="James E.K."/>
        </authorList>
    </citation>
    <scope>NUCLEOTIDE SEQUENCE [LARGE SCALE GENOMIC DNA]</scope>
    <source>
        <strain evidence="8 9">GIMN1.004</strain>
    </source>
</reference>
<feature type="transmembrane region" description="Helical" evidence="7">
    <location>
        <begin position="351"/>
        <end position="370"/>
    </location>
</feature>
<dbReference type="InterPro" id="IPR036259">
    <property type="entry name" value="MFS_trans_sf"/>
</dbReference>
<dbReference type="PANTHER" id="PTHR23513">
    <property type="entry name" value="INTEGRAL MEMBRANE EFFLUX PROTEIN-RELATED"/>
    <property type="match status" value="1"/>
</dbReference>
<gene>
    <name evidence="8" type="ORF">C0Z18_10195</name>
</gene>
<feature type="transmembrane region" description="Helical" evidence="7">
    <location>
        <begin position="257"/>
        <end position="278"/>
    </location>
</feature>
<dbReference type="Proteomes" id="UP000235616">
    <property type="component" value="Unassembled WGS sequence"/>
</dbReference>
<feature type="transmembrane region" description="Helical" evidence="7">
    <location>
        <begin position="376"/>
        <end position="394"/>
    </location>
</feature>
<evidence type="ECO:0000256" key="5">
    <source>
        <dbReference type="ARBA" id="ARBA00023136"/>
    </source>
</evidence>
<evidence type="ECO:0000256" key="4">
    <source>
        <dbReference type="ARBA" id="ARBA00022989"/>
    </source>
</evidence>
<keyword evidence="9" id="KW-1185">Reference proteome</keyword>
<comment type="subcellular location">
    <subcellularLocation>
        <location evidence="1">Cell membrane</location>
        <topology evidence="1">Multi-pass membrane protein</topology>
    </subcellularLocation>
</comment>
<name>A0A2N7VUR1_9BURK</name>
<evidence type="ECO:0000256" key="2">
    <source>
        <dbReference type="ARBA" id="ARBA00022475"/>
    </source>
</evidence>